<dbReference type="Pfam" id="PF23556">
    <property type="entry name" value="TPR_Vps41"/>
    <property type="match status" value="1"/>
</dbReference>
<evidence type="ECO:0000259" key="8">
    <source>
        <dbReference type="Pfam" id="PF23555"/>
    </source>
</evidence>
<feature type="domain" description="Vps41 beta-propeller" evidence="7">
    <location>
        <begin position="51"/>
        <end position="403"/>
    </location>
</feature>
<evidence type="ECO:0000256" key="5">
    <source>
        <dbReference type="SAM" id="Coils"/>
    </source>
</evidence>
<dbReference type="SUPFAM" id="SSF50978">
    <property type="entry name" value="WD40 repeat-like"/>
    <property type="match status" value="1"/>
</dbReference>
<reference evidence="9 10" key="1">
    <citation type="journal article" date="2008" name="Nature">
        <title>The Trichoplax genome and the nature of placozoans.</title>
        <authorList>
            <person name="Srivastava M."/>
            <person name="Begovic E."/>
            <person name="Chapman J."/>
            <person name="Putnam N.H."/>
            <person name="Hellsten U."/>
            <person name="Kawashima T."/>
            <person name="Kuo A."/>
            <person name="Mitros T."/>
            <person name="Salamov A."/>
            <person name="Carpenter M.L."/>
            <person name="Signorovitch A.Y."/>
            <person name="Moreno M.A."/>
            <person name="Kamm K."/>
            <person name="Grimwood J."/>
            <person name="Schmutz J."/>
            <person name="Shapiro H."/>
            <person name="Grigoriev I.V."/>
            <person name="Buss L.W."/>
            <person name="Schierwater B."/>
            <person name="Dellaporta S.L."/>
            <person name="Rokhsar D.S."/>
        </authorList>
    </citation>
    <scope>NUCLEOTIDE SEQUENCE [LARGE SCALE GENOMIC DNA]</scope>
    <source>
        <strain evidence="9 10">Grell-BS-1999</strain>
    </source>
</reference>
<dbReference type="RefSeq" id="XP_002110690.1">
    <property type="nucleotide sequence ID" value="XM_002110654.1"/>
</dbReference>
<dbReference type="OrthoDB" id="244107at2759"/>
<dbReference type="GO" id="GO:0006623">
    <property type="term" value="P:protein targeting to vacuole"/>
    <property type="evidence" value="ECO:0000318"/>
    <property type="project" value="GO_Central"/>
</dbReference>
<dbReference type="Gene3D" id="2.130.10.10">
    <property type="entry name" value="YVTN repeat-like/Quinoprotein amine dehydrogenase"/>
    <property type="match status" value="1"/>
</dbReference>
<evidence type="ECO:0000256" key="2">
    <source>
        <dbReference type="ARBA" id="ARBA00022927"/>
    </source>
</evidence>
<dbReference type="Gene3D" id="1.25.40.10">
    <property type="entry name" value="Tetratricopeptide repeat domain"/>
    <property type="match status" value="1"/>
</dbReference>
<dbReference type="InterPro" id="IPR011990">
    <property type="entry name" value="TPR-like_helical_dom_sf"/>
</dbReference>
<evidence type="ECO:0000256" key="6">
    <source>
        <dbReference type="SAM" id="MobiDB-lite"/>
    </source>
</evidence>
<dbReference type="SUPFAM" id="SSF48371">
    <property type="entry name" value="ARM repeat"/>
    <property type="match status" value="1"/>
</dbReference>
<dbReference type="FunFam" id="1.25.40.10:FF:001482">
    <property type="entry name" value="Vacuolar protein sorting-associated protein 41"/>
    <property type="match status" value="1"/>
</dbReference>
<dbReference type="PROSITE" id="PS50236">
    <property type="entry name" value="CHCR"/>
    <property type="match status" value="1"/>
</dbReference>
<dbReference type="InterPro" id="IPR016024">
    <property type="entry name" value="ARM-type_fold"/>
</dbReference>
<dbReference type="KEGG" id="tad:TRIADDRAFT_54975"/>
<dbReference type="InParanoid" id="B3RQG1"/>
<keyword evidence="10" id="KW-1185">Reference proteome</keyword>
<dbReference type="InterPro" id="IPR057780">
    <property type="entry name" value="Beta-prop_Vps41"/>
</dbReference>
<protein>
    <recommendedName>
        <fullName evidence="3">Vacuolar protein sorting-associated protein 41 homolog</fullName>
    </recommendedName>
</protein>
<feature type="coiled-coil region" evidence="5">
    <location>
        <begin position="513"/>
        <end position="547"/>
    </location>
</feature>
<dbReference type="HOGENOM" id="CLU_001285_2_2_1"/>
<dbReference type="GeneID" id="6752445"/>
<dbReference type="CDD" id="cd16690">
    <property type="entry name" value="RING-H2_Vps41"/>
    <property type="match status" value="1"/>
</dbReference>
<dbReference type="Pfam" id="PF23555">
    <property type="entry name" value="zf-RING_Vps41"/>
    <property type="match status" value="1"/>
</dbReference>
<organism evidence="9 10">
    <name type="scientific">Trichoplax adhaerens</name>
    <name type="common">Trichoplax reptans</name>
    <dbReference type="NCBI Taxonomy" id="10228"/>
    <lineage>
        <taxon>Eukaryota</taxon>
        <taxon>Metazoa</taxon>
        <taxon>Placozoa</taxon>
        <taxon>Uniplacotomia</taxon>
        <taxon>Trichoplacea</taxon>
        <taxon>Trichoplacidae</taxon>
        <taxon>Trichoplax</taxon>
    </lineage>
</organism>
<evidence type="ECO:0000313" key="9">
    <source>
        <dbReference type="EMBL" id="EDV26694.1"/>
    </source>
</evidence>
<dbReference type="InterPro" id="IPR036322">
    <property type="entry name" value="WD40_repeat_dom_sf"/>
</dbReference>
<dbReference type="Proteomes" id="UP000009022">
    <property type="component" value="Unassembled WGS sequence"/>
</dbReference>
<dbReference type="EMBL" id="DS985243">
    <property type="protein sequence ID" value="EDV26694.1"/>
    <property type="molecule type" value="Genomic_DNA"/>
</dbReference>
<dbReference type="GO" id="GO:0034058">
    <property type="term" value="P:endosomal vesicle fusion"/>
    <property type="evidence" value="ECO:0000318"/>
    <property type="project" value="GO_Central"/>
</dbReference>
<dbReference type="GO" id="GO:0005770">
    <property type="term" value="C:late endosome"/>
    <property type="evidence" value="ECO:0000318"/>
    <property type="project" value="GO_Central"/>
</dbReference>
<evidence type="ECO:0000259" key="7">
    <source>
        <dbReference type="Pfam" id="PF23411"/>
    </source>
</evidence>
<dbReference type="InterPro" id="IPR045111">
    <property type="entry name" value="Vps41/Vps8"/>
</dbReference>
<dbReference type="eggNOG" id="KOG2066">
    <property type="taxonomic scope" value="Eukaryota"/>
</dbReference>
<dbReference type="OMA" id="PQLVWQD"/>
<feature type="repeat" description="CHCR" evidence="4">
    <location>
        <begin position="618"/>
        <end position="762"/>
    </location>
</feature>
<keyword evidence="2" id="KW-0653">Protein transport</keyword>
<accession>B3RQG1</accession>
<dbReference type="PANTHER" id="PTHR12616:SF1">
    <property type="entry name" value="VACUOLAR PROTEIN SORTING-ASSOCIATED PROTEIN 41 HOMOLOG"/>
    <property type="match status" value="1"/>
</dbReference>
<dbReference type="AlphaFoldDB" id="B3RQG1"/>
<keyword evidence="1" id="KW-0813">Transport</keyword>
<sequence length="898" mass="104133">MADNPQTLAISEMEDENDDRGNISQRNNNEGDDEYEDDEDEDEDEDEPLFKYSQLGNEFLNIMKDRATTCFAVHTKFLAIGTDFGTVFVLDSMGNCIAKYDNVHGGAIRDISIDTYGEVIGSCSDDGKISIITVFSPKSPVVLSFDRPTKTLALAPNFARLKSKTYVIGHGDRLSLVSADWLGRNKFQAIDGGEGTVTNVRWRDRFIVWSNSAFLVKVYDTLARGLISIIQRPTTNDFRPELYPTIINWINDRRFVVGSIDSVKICAIKEQTESHKPQMLTTNMPLYFVEIVSVFKVADAHLCGLVPYEDKMAILCLPTEEAVERDRQEAEEDDDLEWDEEDARRPQLRIIGDLYAPKKKEEHSNSLPIQNFRKYRCFDYSLVRDECESQLFIVTPKDIIIAKPRDQDDHIDWLIMHENFEEALALTEKLRLQRHSVKSVGVKFVHYLITSKNYKAAAIKSVKYMGNDKNAWEELIEKFKLAQKLKEISFYVPTGSFRLDQYVYELILDDYLKTDIEREVSVALQKLTTLNQQLSQSEDQIIDSNQDNSPKSANLQQYRTMLQKQRLDTAKQLRSMRAALAIFLGHEDVFDLIDKYNLYETVLKHIPRLMQLQEVRAMKMLVENTDKMQIGVVVKMLDQLKHLQLAYLDKLFEKDPNIAKDHHELQVELYAEYEPKKLLHFLKKSTSYSLKKAYTICKERKFFQELVFLLDRMGNSKEALTIIVSELHDIDYAIEFSKEKDEEELWQQLVEYSMDKPHFITSLLHNVGSHINPVMIIEKIPSGLQIPGLRDSLVKILQDYKLQISLQEGCKKILVNDSVLLFDKLTKTQRRGFYTDEFTKCPNCQRSLLLNQRMDDDVVMFFCRHAYHKDCLPARENEYSCQLCSNAKSYRKRRIKKI</sequence>
<dbReference type="GO" id="GO:0009267">
    <property type="term" value="P:cellular response to starvation"/>
    <property type="evidence" value="ECO:0000318"/>
    <property type="project" value="GO_Central"/>
</dbReference>
<feature type="region of interest" description="Disordered" evidence="6">
    <location>
        <begin position="1"/>
        <end position="47"/>
    </location>
</feature>
<gene>
    <name evidence="9" type="ORF">TRIADDRAFT_54975</name>
</gene>
<dbReference type="Pfam" id="PF23411">
    <property type="entry name" value="Beta-prop_Vps41"/>
    <property type="match status" value="1"/>
</dbReference>
<evidence type="ECO:0000256" key="4">
    <source>
        <dbReference type="PROSITE-ProRule" id="PRU01006"/>
    </source>
</evidence>
<evidence type="ECO:0000256" key="1">
    <source>
        <dbReference type="ARBA" id="ARBA00022448"/>
    </source>
</evidence>
<dbReference type="SMART" id="SM00299">
    <property type="entry name" value="CLH"/>
    <property type="match status" value="1"/>
</dbReference>
<proteinExistence type="predicted"/>
<name>B3RQG1_TRIAD</name>
<dbReference type="STRING" id="10228.B3RQG1"/>
<dbReference type="PhylomeDB" id="B3RQG1"/>
<dbReference type="CTD" id="6752445"/>
<dbReference type="GO" id="GO:0016236">
    <property type="term" value="P:macroautophagy"/>
    <property type="evidence" value="ECO:0000318"/>
    <property type="project" value="GO_Central"/>
</dbReference>
<dbReference type="InterPro" id="IPR057779">
    <property type="entry name" value="Znf_RING_Vps41"/>
</dbReference>
<feature type="domain" description="Vps41 C-terminal RING finger" evidence="8">
    <location>
        <begin position="840"/>
        <end position="878"/>
    </location>
</feature>
<evidence type="ECO:0000313" key="10">
    <source>
        <dbReference type="Proteomes" id="UP000009022"/>
    </source>
</evidence>
<dbReference type="GO" id="GO:0030897">
    <property type="term" value="C:HOPS complex"/>
    <property type="evidence" value="ECO:0000318"/>
    <property type="project" value="GO_Central"/>
</dbReference>
<dbReference type="PANTHER" id="PTHR12616">
    <property type="entry name" value="VACUOLAR PROTEIN SORTING VPS41"/>
    <property type="match status" value="1"/>
</dbReference>
<dbReference type="InterPro" id="IPR000547">
    <property type="entry name" value="Clathrin_H-chain/VPS_repeat"/>
</dbReference>
<dbReference type="InterPro" id="IPR015943">
    <property type="entry name" value="WD40/YVTN_repeat-like_dom_sf"/>
</dbReference>
<evidence type="ECO:0000256" key="3">
    <source>
        <dbReference type="ARBA" id="ARBA00029538"/>
    </source>
</evidence>
<keyword evidence="5" id="KW-0175">Coiled coil</keyword>
<feature type="compositionally biased region" description="Acidic residues" evidence="6">
    <location>
        <begin position="30"/>
        <end position="47"/>
    </location>
</feature>